<evidence type="ECO:0000256" key="1">
    <source>
        <dbReference type="SAM" id="MobiDB-lite"/>
    </source>
</evidence>
<feature type="compositionally biased region" description="Acidic residues" evidence="1">
    <location>
        <begin position="53"/>
        <end position="62"/>
    </location>
</feature>
<accession>A0A537IHV7</accession>
<dbReference type="AlphaFoldDB" id="A0A537IHV7"/>
<dbReference type="EMBL" id="VBAP01000131">
    <property type="protein sequence ID" value="TMI70860.1"/>
    <property type="molecule type" value="Genomic_DNA"/>
</dbReference>
<reference evidence="2 3" key="1">
    <citation type="journal article" date="2019" name="Nat. Microbiol.">
        <title>Mediterranean grassland soil C-N compound turnover is dependent on rainfall and depth, and is mediated by genomically divergent microorganisms.</title>
        <authorList>
            <person name="Diamond S."/>
            <person name="Andeer P.F."/>
            <person name="Li Z."/>
            <person name="Crits-Christoph A."/>
            <person name="Burstein D."/>
            <person name="Anantharaman K."/>
            <person name="Lane K.R."/>
            <person name="Thomas B.C."/>
            <person name="Pan C."/>
            <person name="Northen T.R."/>
            <person name="Banfield J.F."/>
        </authorList>
    </citation>
    <scope>NUCLEOTIDE SEQUENCE [LARGE SCALE GENOMIC DNA]</scope>
    <source>
        <strain evidence="2">NP_8</strain>
    </source>
</reference>
<organism evidence="2 3">
    <name type="scientific">Candidatus Segetimicrobium genomatis</name>
    <dbReference type="NCBI Taxonomy" id="2569760"/>
    <lineage>
        <taxon>Bacteria</taxon>
        <taxon>Bacillati</taxon>
        <taxon>Candidatus Sysuimicrobiota</taxon>
        <taxon>Candidatus Sysuimicrobiia</taxon>
        <taxon>Candidatus Sysuimicrobiales</taxon>
        <taxon>Candidatus Segetimicrobiaceae</taxon>
        <taxon>Candidatus Segetimicrobium</taxon>
    </lineage>
</organism>
<gene>
    <name evidence="2" type="ORF">E6H05_13235</name>
</gene>
<protein>
    <submittedName>
        <fullName evidence="2">Uncharacterized protein</fullName>
    </submittedName>
</protein>
<evidence type="ECO:0000313" key="2">
    <source>
        <dbReference type="EMBL" id="TMI70860.1"/>
    </source>
</evidence>
<evidence type="ECO:0000313" key="3">
    <source>
        <dbReference type="Proteomes" id="UP000318834"/>
    </source>
</evidence>
<name>A0A537IHV7_9BACT</name>
<comment type="caution">
    <text evidence="2">The sequence shown here is derived from an EMBL/GenBank/DDBJ whole genome shotgun (WGS) entry which is preliminary data.</text>
</comment>
<feature type="region of interest" description="Disordered" evidence="1">
    <location>
        <begin position="39"/>
        <end position="62"/>
    </location>
</feature>
<proteinExistence type="predicted"/>
<dbReference type="Proteomes" id="UP000318834">
    <property type="component" value="Unassembled WGS sequence"/>
</dbReference>
<sequence>MERERERKRVKEVLRQQEEESRITIGDIAGALLQQAVASASVKPPAPETADRDGEEEVPSGS</sequence>